<dbReference type="InterPro" id="IPR003439">
    <property type="entry name" value="ABC_transporter-like_ATP-bd"/>
</dbReference>
<keyword evidence="7" id="KW-1185">Reference proteome</keyword>
<sequence length="222" mass="25432">MENIISVNGLDIDLPDRRLFENLAFDIPKGALTVITGENGVGKTTLVKHLLRDLKTNSHRHFINFSIKRDEAFYMPQIRNIDDDYPLAIKDFVALGFKHRILPWNSKKMNTTLEQTLMETRLIGLKNNPLGKASGGEKQRAYLAQALCFDPKLLILDEATANLDISSKHELLQLLKKLMKKHDITVLFITHDNELIEEYADYELHLANRSGKLIKKEAKFHV</sequence>
<dbReference type="InterPro" id="IPR003593">
    <property type="entry name" value="AAA+_ATPase"/>
</dbReference>
<evidence type="ECO:0000259" key="5">
    <source>
        <dbReference type="PROSITE" id="PS50893"/>
    </source>
</evidence>
<dbReference type="Proteomes" id="UP000051054">
    <property type="component" value="Unassembled WGS sequence"/>
</dbReference>
<name>A0A0R1WPB2_9LACO</name>
<dbReference type="SUPFAM" id="SSF52540">
    <property type="entry name" value="P-loop containing nucleoside triphosphate hydrolases"/>
    <property type="match status" value="1"/>
</dbReference>
<evidence type="ECO:0000313" key="7">
    <source>
        <dbReference type="Proteomes" id="UP000051054"/>
    </source>
</evidence>
<dbReference type="SMART" id="SM00382">
    <property type="entry name" value="AAA"/>
    <property type="match status" value="1"/>
</dbReference>
<organism evidence="6 7">
    <name type="scientific">Ligilactobacillus hayakitensis DSM 18933 = JCM 14209</name>
    <dbReference type="NCBI Taxonomy" id="1423755"/>
    <lineage>
        <taxon>Bacteria</taxon>
        <taxon>Bacillati</taxon>
        <taxon>Bacillota</taxon>
        <taxon>Bacilli</taxon>
        <taxon>Lactobacillales</taxon>
        <taxon>Lactobacillaceae</taxon>
        <taxon>Ligilactobacillus</taxon>
    </lineage>
</organism>
<reference evidence="6 7" key="1">
    <citation type="journal article" date="2015" name="Genome Announc.">
        <title>Expanding the biotechnology potential of lactobacilli through comparative genomics of 213 strains and associated genera.</title>
        <authorList>
            <person name="Sun Z."/>
            <person name="Harris H.M."/>
            <person name="McCann A."/>
            <person name="Guo C."/>
            <person name="Argimon S."/>
            <person name="Zhang W."/>
            <person name="Yang X."/>
            <person name="Jeffery I.B."/>
            <person name="Cooney J.C."/>
            <person name="Kagawa T.F."/>
            <person name="Liu W."/>
            <person name="Song Y."/>
            <person name="Salvetti E."/>
            <person name="Wrobel A."/>
            <person name="Rasinkangas P."/>
            <person name="Parkhill J."/>
            <person name="Rea M.C."/>
            <person name="O'Sullivan O."/>
            <person name="Ritari J."/>
            <person name="Douillard F.P."/>
            <person name="Paul Ross R."/>
            <person name="Yang R."/>
            <person name="Briner A.E."/>
            <person name="Felis G.E."/>
            <person name="de Vos W.M."/>
            <person name="Barrangou R."/>
            <person name="Klaenhammer T.R."/>
            <person name="Caufield P.W."/>
            <person name="Cui Y."/>
            <person name="Zhang H."/>
            <person name="O'Toole P.W."/>
        </authorList>
    </citation>
    <scope>NUCLEOTIDE SEQUENCE [LARGE SCALE GENOMIC DNA]</scope>
    <source>
        <strain evidence="6 7">DSM 18933</strain>
    </source>
</reference>
<dbReference type="RefSeq" id="WP_025021723.1">
    <property type="nucleotide sequence ID" value="NZ_AZGD01000037.1"/>
</dbReference>
<accession>A0A0R1WPB2</accession>
<keyword evidence="2" id="KW-0813">Transport</keyword>
<dbReference type="STRING" id="1423755.FC40_GL001430"/>
<dbReference type="InterPro" id="IPR027417">
    <property type="entry name" value="P-loop_NTPase"/>
</dbReference>
<evidence type="ECO:0000313" key="6">
    <source>
        <dbReference type="EMBL" id="KRM19582.1"/>
    </source>
</evidence>
<comment type="caution">
    <text evidence="6">The sequence shown here is derived from an EMBL/GenBank/DDBJ whole genome shotgun (WGS) entry which is preliminary data.</text>
</comment>
<evidence type="ECO:0000256" key="3">
    <source>
        <dbReference type="ARBA" id="ARBA00022741"/>
    </source>
</evidence>
<dbReference type="EMBL" id="AZGD01000037">
    <property type="protein sequence ID" value="KRM19582.1"/>
    <property type="molecule type" value="Genomic_DNA"/>
</dbReference>
<keyword evidence="3" id="KW-0547">Nucleotide-binding</keyword>
<evidence type="ECO:0000256" key="4">
    <source>
        <dbReference type="ARBA" id="ARBA00022840"/>
    </source>
</evidence>
<feature type="domain" description="ABC transporter" evidence="5">
    <location>
        <begin position="5"/>
        <end position="222"/>
    </location>
</feature>
<keyword evidence="4 6" id="KW-0067">ATP-binding</keyword>
<dbReference type="InterPro" id="IPR050153">
    <property type="entry name" value="Metal_Ion_Import_ABC"/>
</dbReference>
<dbReference type="PANTHER" id="PTHR42734:SF17">
    <property type="entry name" value="METAL TRANSPORT SYSTEM ATP-BINDING PROTEIN TM_0124-RELATED"/>
    <property type="match status" value="1"/>
</dbReference>
<dbReference type="GO" id="GO:0016887">
    <property type="term" value="F:ATP hydrolysis activity"/>
    <property type="evidence" value="ECO:0007669"/>
    <property type="project" value="InterPro"/>
</dbReference>
<gene>
    <name evidence="6" type="ORF">FC40_GL001430</name>
</gene>
<dbReference type="Pfam" id="PF00005">
    <property type="entry name" value="ABC_tran"/>
    <property type="match status" value="1"/>
</dbReference>
<dbReference type="AlphaFoldDB" id="A0A0R1WPB2"/>
<dbReference type="PATRIC" id="fig|1423755.3.peg.1519"/>
<dbReference type="GO" id="GO:0005524">
    <property type="term" value="F:ATP binding"/>
    <property type="evidence" value="ECO:0007669"/>
    <property type="project" value="UniProtKB-KW"/>
</dbReference>
<dbReference type="Gene3D" id="3.40.50.300">
    <property type="entry name" value="P-loop containing nucleotide triphosphate hydrolases"/>
    <property type="match status" value="1"/>
</dbReference>
<dbReference type="PROSITE" id="PS50893">
    <property type="entry name" value="ABC_TRANSPORTER_2"/>
    <property type="match status" value="1"/>
</dbReference>
<dbReference type="PANTHER" id="PTHR42734">
    <property type="entry name" value="METAL TRANSPORT SYSTEM ATP-BINDING PROTEIN TM_0124-RELATED"/>
    <property type="match status" value="1"/>
</dbReference>
<dbReference type="OrthoDB" id="9806726at2"/>
<proteinExistence type="inferred from homology"/>
<protein>
    <submittedName>
        <fullName evidence="6">Abc transporter, atp-binding protein</fullName>
    </submittedName>
</protein>
<evidence type="ECO:0000256" key="2">
    <source>
        <dbReference type="ARBA" id="ARBA00022448"/>
    </source>
</evidence>
<comment type="similarity">
    <text evidence="1">Belongs to the ABC transporter superfamily.</text>
</comment>
<dbReference type="eggNOG" id="COG1121">
    <property type="taxonomic scope" value="Bacteria"/>
</dbReference>
<evidence type="ECO:0000256" key="1">
    <source>
        <dbReference type="ARBA" id="ARBA00005417"/>
    </source>
</evidence>